<dbReference type="RefSeq" id="WP_138643657.1">
    <property type="nucleotide sequence ID" value="NZ_VCKW01000012.1"/>
</dbReference>
<evidence type="ECO:0000256" key="3">
    <source>
        <dbReference type="ARBA" id="ARBA00023052"/>
    </source>
</evidence>
<dbReference type="Gene3D" id="3.40.50.970">
    <property type="match status" value="1"/>
</dbReference>
<keyword evidence="6" id="KW-1185">Reference proteome</keyword>
<dbReference type="CDD" id="cd02000">
    <property type="entry name" value="TPP_E1_PDC_ADC_BCADC"/>
    <property type="match status" value="1"/>
</dbReference>
<reference evidence="5 6" key="1">
    <citation type="submission" date="2019-05" db="EMBL/GenBank/DDBJ databases">
        <title>Draft genome sequence of Actinomadura sp. 14C53.</title>
        <authorList>
            <person name="Saricaoglu S."/>
            <person name="Isik K."/>
        </authorList>
    </citation>
    <scope>NUCLEOTIDE SEQUENCE [LARGE SCALE GENOMIC DNA]</scope>
    <source>
        <strain evidence="5 6">14C53</strain>
    </source>
</reference>
<feature type="domain" description="Dehydrogenase E1 component" evidence="4">
    <location>
        <begin position="19"/>
        <end position="312"/>
    </location>
</feature>
<dbReference type="GO" id="GO:0006086">
    <property type="term" value="P:pyruvate decarboxylation to acetyl-CoA"/>
    <property type="evidence" value="ECO:0007669"/>
    <property type="project" value="TreeGrafter"/>
</dbReference>
<dbReference type="PANTHER" id="PTHR11516">
    <property type="entry name" value="PYRUVATE DEHYDROGENASE E1 COMPONENT, ALPHA SUBUNIT BACTERIAL AND ORGANELLAR"/>
    <property type="match status" value="1"/>
</dbReference>
<dbReference type="SUPFAM" id="SSF52518">
    <property type="entry name" value="Thiamin diphosphate-binding fold (THDP-binding)"/>
    <property type="match status" value="1"/>
</dbReference>
<dbReference type="Pfam" id="PF00676">
    <property type="entry name" value="E1_dh"/>
    <property type="match status" value="1"/>
</dbReference>
<evidence type="ECO:0000313" key="6">
    <source>
        <dbReference type="Proteomes" id="UP000309174"/>
    </source>
</evidence>
<dbReference type="AlphaFoldDB" id="A0A5C4JJG3"/>
<dbReference type="InterPro" id="IPR050642">
    <property type="entry name" value="PDH_E1_Alpha_Subunit"/>
</dbReference>
<dbReference type="OrthoDB" id="9766715at2"/>
<comment type="caution">
    <text evidence="5">The sequence shown here is derived from an EMBL/GenBank/DDBJ whole genome shotgun (WGS) entry which is preliminary data.</text>
</comment>
<dbReference type="GO" id="GO:0000287">
    <property type="term" value="F:magnesium ion binding"/>
    <property type="evidence" value="ECO:0007669"/>
    <property type="project" value="UniProtKB-ARBA"/>
</dbReference>
<gene>
    <name evidence="5" type="ORF">ETD83_03955</name>
</gene>
<dbReference type="PANTHER" id="PTHR11516:SF60">
    <property type="entry name" value="PYRUVATE DEHYDROGENASE E1 COMPONENT SUBUNIT ALPHA"/>
    <property type="match status" value="1"/>
</dbReference>
<dbReference type="Proteomes" id="UP000309174">
    <property type="component" value="Unassembled WGS sequence"/>
</dbReference>
<sequence length="332" mass="34497">MTVQQDTDTTTTSRRLYRTMARIRQFEVAASKLMATGRLPGTLHVSIGQEAVAAGVCDVLRRDDHITTTHRGHGHCLAKGGEPKAMMAELLGRETGYCGGRSGSMHIADPAAGILGANAIVGAGIPIALGGAFAAARQGRGGVAVAFFGEGAVAQGVFHESLNLAALWKLPIVFVCENNQYVELTPVSVHLAAKHVADHAAPYGIPGARGDGNDVTAVRRAAAEAVGRAREGGGPSLLECLTYRWHGHFEGDPQRYRDAAEVAEWKAADPLKRLAATVSGDPSQAAGFTAIEDAARREMADAVAAAEADPVASAGSITAHVYRRPVPGGALA</sequence>
<name>A0A5C4JJG3_9ACTN</name>
<evidence type="ECO:0000256" key="1">
    <source>
        <dbReference type="ARBA" id="ARBA00001964"/>
    </source>
</evidence>
<evidence type="ECO:0000313" key="5">
    <source>
        <dbReference type="EMBL" id="TMR06617.1"/>
    </source>
</evidence>
<dbReference type="InterPro" id="IPR001017">
    <property type="entry name" value="DH_E1"/>
</dbReference>
<evidence type="ECO:0000256" key="2">
    <source>
        <dbReference type="ARBA" id="ARBA00023002"/>
    </source>
</evidence>
<comment type="cofactor">
    <cofactor evidence="1">
        <name>thiamine diphosphate</name>
        <dbReference type="ChEBI" id="CHEBI:58937"/>
    </cofactor>
</comment>
<proteinExistence type="predicted"/>
<dbReference type="EMBL" id="VCKW01000012">
    <property type="protein sequence ID" value="TMR06617.1"/>
    <property type="molecule type" value="Genomic_DNA"/>
</dbReference>
<dbReference type="InterPro" id="IPR029061">
    <property type="entry name" value="THDP-binding"/>
</dbReference>
<protein>
    <submittedName>
        <fullName evidence="5">Thiamine pyrophosphate-dependent dehydrogenase E1 component subunit alpha</fullName>
    </submittedName>
</protein>
<keyword evidence="2" id="KW-0560">Oxidoreductase</keyword>
<dbReference type="GO" id="GO:0004739">
    <property type="term" value="F:pyruvate dehydrogenase (acetyl-transferring) activity"/>
    <property type="evidence" value="ECO:0007669"/>
    <property type="project" value="TreeGrafter"/>
</dbReference>
<accession>A0A5C4JJG3</accession>
<evidence type="ECO:0000259" key="4">
    <source>
        <dbReference type="Pfam" id="PF00676"/>
    </source>
</evidence>
<keyword evidence="3" id="KW-0786">Thiamine pyrophosphate</keyword>
<organism evidence="5 6">
    <name type="scientific">Actinomadura soli</name>
    <dbReference type="NCBI Taxonomy" id="2508997"/>
    <lineage>
        <taxon>Bacteria</taxon>
        <taxon>Bacillati</taxon>
        <taxon>Actinomycetota</taxon>
        <taxon>Actinomycetes</taxon>
        <taxon>Streptosporangiales</taxon>
        <taxon>Thermomonosporaceae</taxon>
        <taxon>Actinomadura</taxon>
    </lineage>
</organism>